<comment type="similarity">
    <text evidence="2">Belongs to the glycosyl hydrolase 2 family.</text>
</comment>
<protein>
    <recommendedName>
        <fullName evidence="3">beta-galactosidase</fullName>
        <ecNumber evidence="3">3.2.1.23</ecNumber>
    </recommendedName>
    <alternativeName>
        <fullName evidence="6">Lactase</fullName>
    </alternativeName>
</protein>
<dbReference type="PRINTS" id="PR00132">
    <property type="entry name" value="GLHYDRLASE2"/>
</dbReference>
<dbReference type="InterPro" id="IPR032312">
    <property type="entry name" value="LacZ_4"/>
</dbReference>
<dbReference type="Pfam" id="PF02929">
    <property type="entry name" value="Bgal_small_N"/>
    <property type="match status" value="1"/>
</dbReference>
<comment type="catalytic activity">
    <reaction evidence="1">
        <text>Hydrolysis of terminal non-reducing beta-D-galactose residues in beta-D-galactosides.</text>
        <dbReference type="EC" id="3.2.1.23"/>
    </reaction>
</comment>
<dbReference type="Pfam" id="PF02837">
    <property type="entry name" value="Glyco_hydro_2_N"/>
    <property type="match status" value="1"/>
</dbReference>
<dbReference type="InterPro" id="IPR004199">
    <property type="entry name" value="B-gal_small/dom_5"/>
</dbReference>
<sequence length="1014" mass="110962">MATTVTHETVSPPLGVVAPRFRPPTGASSASSRSLDGEWRFRLFPHPDTGVTRDDAGADWDVLAVPGHWQLAEAPTAWPYGTPAYTNKLFPFPVEPPFVPDDNPTGEYRLTFTLPEDWPADGATLLRFEGVDSWFEVALNGESIAHSHGSRLPTEVDITARVQPGENLLAVRVTKWSALSYVEDQDQWWLSGIFRSVSLEHRPVDGLDHVAVVADYDHTTGTGSLAVTAESLLGGRIDPAAVRVRIAELGVDADASTAVEVAVEPWSAETPRLYAVEVTTAGETVRLDVGFRRITIEDAVFLVNGRPVKLRGVNRHEFDPLRGRSVTPERMLEDVLLMKKHHVNAVRTSHSPPHPHFLDLCDRYGLYVIDENDLETHGFENVGNVGLPMKATTEDGASFETFTWDGNPMDDPAWTDVLVDRVTRMVKRDGHHASIVMWSLGNEAGRGINIAAMADRVRELDPTRPVHYEGDYSSDEVDVYSRMYATSQETELIGRGVEAPLARADLDARRRRMPFLQCEYAHAMGNGPGGLSDYDALFDRYPRLMGGFIWEWIDHGLLRTDEQGREFHAYGGDFGERFHDGTFIADGLVLPDRTPAPSLIETAAVFTPVRLDPTDDGAALLVRNRYSFRDTSHLAFTWTAHRGEETLAAGEIDLHLEPGASARVAPPSDLAVPHDGDAPVWWTLAAVQREARGLEREWLADGDAIASGQVLLAAPAALAPATGRATAEADGALVAGGARFDRRGSLTQLLGLGVEELRVDAWRAPTDNDRRSGMWTGPSDEERWRSVGLHLLAERKVRAAVRDEAVSVEARTAGPTTGAGFRTAYTWRPVADGSDAVDLHVTIDPEGRWPESVARLGLLLVLDVDVPDDARVAWHGFGPEESYADSGRAARGGAWERTLGELQTRYTHPQENGARRGVTRAEIALPDGPLVIEVGEVRRGREPQLGIELSARPWSDLALEEAAHPHELARDGKLWLHLDVAQHGVGSAACGPGVLPNAQLHAAPVSMHLRFSRG</sequence>
<dbReference type="SUPFAM" id="SSF49785">
    <property type="entry name" value="Galactose-binding domain-like"/>
    <property type="match status" value="1"/>
</dbReference>
<proteinExistence type="inferred from homology"/>
<keyword evidence="4 9" id="KW-0378">Hydrolase</keyword>
<dbReference type="GO" id="GO:0004565">
    <property type="term" value="F:beta-galactosidase activity"/>
    <property type="evidence" value="ECO:0007669"/>
    <property type="project" value="UniProtKB-EC"/>
</dbReference>
<dbReference type="InterPro" id="IPR014718">
    <property type="entry name" value="GH-type_carb-bd"/>
</dbReference>
<name>A0A2U1ZWE7_9MICO</name>
<dbReference type="Gene3D" id="2.70.98.10">
    <property type="match status" value="1"/>
</dbReference>
<dbReference type="EMBL" id="PYHR01000002">
    <property type="protein sequence ID" value="PWD51263.1"/>
    <property type="molecule type" value="Genomic_DNA"/>
</dbReference>
<evidence type="ECO:0000313" key="9">
    <source>
        <dbReference type="EMBL" id="PWD51263.1"/>
    </source>
</evidence>
<dbReference type="InterPro" id="IPR036156">
    <property type="entry name" value="Beta-gal/glucu_dom_sf"/>
</dbReference>
<evidence type="ECO:0000259" key="8">
    <source>
        <dbReference type="SMART" id="SM01038"/>
    </source>
</evidence>
<keyword evidence="10" id="KW-1185">Reference proteome</keyword>
<dbReference type="InterPro" id="IPR008979">
    <property type="entry name" value="Galactose-bd-like_sf"/>
</dbReference>
<feature type="region of interest" description="Disordered" evidence="7">
    <location>
        <begin position="1"/>
        <end position="33"/>
    </location>
</feature>
<dbReference type="PANTHER" id="PTHR46323">
    <property type="entry name" value="BETA-GALACTOSIDASE"/>
    <property type="match status" value="1"/>
</dbReference>
<dbReference type="AlphaFoldDB" id="A0A2U1ZWE7"/>
<accession>A0A2U1ZWE7</accession>
<dbReference type="OrthoDB" id="9762066at2"/>
<dbReference type="Gene3D" id="2.60.40.10">
    <property type="entry name" value="Immunoglobulins"/>
    <property type="match status" value="2"/>
</dbReference>
<dbReference type="Pfam" id="PF16353">
    <property type="entry name" value="LacZ_4"/>
    <property type="match status" value="1"/>
</dbReference>
<evidence type="ECO:0000256" key="4">
    <source>
        <dbReference type="ARBA" id="ARBA00022801"/>
    </source>
</evidence>
<evidence type="ECO:0000256" key="1">
    <source>
        <dbReference type="ARBA" id="ARBA00001412"/>
    </source>
</evidence>
<comment type="caution">
    <text evidence="9">The sequence shown here is derived from an EMBL/GenBank/DDBJ whole genome shotgun (WGS) entry which is preliminary data.</text>
</comment>
<keyword evidence="5" id="KW-0326">Glycosidase</keyword>
<dbReference type="GO" id="GO:0005990">
    <property type="term" value="P:lactose catabolic process"/>
    <property type="evidence" value="ECO:0007669"/>
    <property type="project" value="TreeGrafter"/>
</dbReference>
<dbReference type="EC" id="3.2.1.23" evidence="3"/>
<evidence type="ECO:0000313" key="10">
    <source>
        <dbReference type="Proteomes" id="UP000245166"/>
    </source>
</evidence>
<dbReference type="RefSeq" id="WP_109229644.1">
    <property type="nucleotide sequence ID" value="NZ_PYHR01000002.1"/>
</dbReference>
<evidence type="ECO:0000256" key="7">
    <source>
        <dbReference type="SAM" id="MobiDB-lite"/>
    </source>
</evidence>
<evidence type="ECO:0000256" key="5">
    <source>
        <dbReference type="ARBA" id="ARBA00023295"/>
    </source>
</evidence>
<dbReference type="GO" id="GO:0030246">
    <property type="term" value="F:carbohydrate binding"/>
    <property type="evidence" value="ECO:0007669"/>
    <property type="project" value="InterPro"/>
</dbReference>
<dbReference type="InterPro" id="IPR011013">
    <property type="entry name" value="Gal_mutarotase_sf_dom"/>
</dbReference>
<dbReference type="InterPro" id="IPR017853">
    <property type="entry name" value="GH"/>
</dbReference>
<reference evidence="9 10" key="1">
    <citation type="submission" date="2018-03" db="EMBL/GenBank/DDBJ databases">
        <title>Genome assembly of novel Miniimonas species PCH200.</title>
        <authorList>
            <person name="Thakur V."/>
            <person name="Kumar V."/>
            <person name="Singh D."/>
        </authorList>
    </citation>
    <scope>NUCLEOTIDE SEQUENCE [LARGE SCALE GENOMIC DNA]</scope>
    <source>
        <strain evidence="9 10">PCH200</strain>
    </source>
</reference>
<dbReference type="SUPFAM" id="SSF74650">
    <property type="entry name" value="Galactose mutarotase-like"/>
    <property type="match status" value="1"/>
</dbReference>
<evidence type="ECO:0000256" key="3">
    <source>
        <dbReference type="ARBA" id="ARBA00012756"/>
    </source>
</evidence>
<dbReference type="InterPro" id="IPR050347">
    <property type="entry name" value="Bact_Beta-galactosidase"/>
</dbReference>
<dbReference type="GO" id="GO:0009341">
    <property type="term" value="C:beta-galactosidase complex"/>
    <property type="evidence" value="ECO:0007669"/>
    <property type="project" value="InterPro"/>
</dbReference>
<evidence type="ECO:0000256" key="2">
    <source>
        <dbReference type="ARBA" id="ARBA00007401"/>
    </source>
</evidence>
<dbReference type="SUPFAM" id="SSF51445">
    <property type="entry name" value="(Trans)glycosidases"/>
    <property type="match status" value="1"/>
</dbReference>
<evidence type="ECO:0000256" key="6">
    <source>
        <dbReference type="ARBA" id="ARBA00032230"/>
    </source>
</evidence>
<dbReference type="Gene3D" id="3.20.20.80">
    <property type="entry name" value="Glycosidases"/>
    <property type="match status" value="1"/>
</dbReference>
<dbReference type="InterPro" id="IPR006104">
    <property type="entry name" value="Glyco_hydro_2_N"/>
</dbReference>
<dbReference type="InterPro" id="IPR006103">
    <property type="entry name" value="Glyco_hydro_2_cat"/>
</dbReference>
<organism evidence="9 10">
    <name type="scientific">Serinibacter arcticus</name>
    <dbReference type="NCBI Taxonomy" id="1655435"/>
    <lineage>
        <taxon>Bacteria</taxon>
        <taxon>Bacillati</taxon>
        <taxon>Actinomycetota</taxon>
        <taxon>Actinomycetes</taxon>
        <taxon>Micrococcales</taxon>
        <taxon>Beutenbergiaceae</taxon>
        <taxon>Serinibacter</taxon>
    </lineage>
</organism>
<dbReference type="Proteomes" id="UP000245166">
    <property type="component" value="Unassembled WGS sequence"/>
</dbReference>
<dbReference type="Gene3D" id="2.60.120.260">
    <property type="entry name" value="Galactose-binding domain-like"/>
    <property type="match status" value="1"/>
</dbReference>
<dbReference type="Pfam" id="PF02836">
    <property type="entry name" value="Glyco_hydro_2_C"/>
    <property type="match status" value="1"/>
</dbReference>
<feature type="domain" description="Beta galactosidase small chain/" evidence="8">
    <location>
        <begin position="732"/>
        <end position="1012"/>
    </location>
</feature>
<dbReference type="PANTHER" id="PTHR46323:SF2">
    <property type="entry name" value="BETA-GALACTOSIDASE"/>
    <property type="match status" value="1"/>
</dbReference>
<dbReference type="InterPro" id="IPR006101">
    <property type="entry name" value="Glyco_hydro_2"/>
</dbReference>
<dbReference type="SUPFAM" id="SSF49303">
    <property type="entry name" value="beta-Galactosidase/glucuronidase domain"/>
    <property type="match status" value="2"/>
</dbReference>
<dbReference type="SMART" id="SM01038">
    <property type="entry name" value="Bgal_small_N"/>
    <property type="match status" value="1"/>
</dbReference>
<gene>
    <name evidence="9" type="ORF">C8046_11955</name>
</gene>
<dbReference type="InterPro" id="IPR013783">
    <property type="entry name" value="Ig-like_fold"/>
</dbReference>